<dbReference type="RefSeq" id="WP_091544368.1">
    <property type="nucleotide sequence ID" value="NZ_FONY01000014.1"/>
</dbReference>
<keyword evidence="4" id="KW-1185">Reference proteome</keyword>
<dbReference type="Proteomes" id="UP000199513">
    <property type="component" value="Unassembled WGS sequence"/>
</dbReference>
<evidence type="ECO:0000256" key="1">
    <source>
        <dbReference type="ARBA" id="ARBA00010552"/>
    </source>
</evidence>
<evidence type="ECO:0000313" key="4">
    <source>
        <dbReference type="Proteomes" id="UP000199513"/>
    </source>
</evidence>
<name>A0A1I2FMF0_9BACT</name>
<accession>A0A1I2FMF0</accession>
<dbReference type="GO" id="GO:0019239">
    <property type="term" value="F:deaminase activity"/>
    <property type="evidence" value="ECO:0007669"/>
    <property type="project" value="TreeGrafter"/>
</dbReference>
<evidence type="ECO:0000313" key="3">
    <source>
        <dbReference type="EMBL" id="SFF06193.1"/>
    </source>
</evidence>
<dbReference type="OrthoDB" id="9799840at2"/>
<dbReference type="Gene3D" id="3.30.1330.40">
    <property type="entry name" value="RutC-like"/>
    <property type="match status" value="1"/>
</dbReference>
<dbReference type="EMBL" id="FONY01000014">
    <property type="protein sequence ID" value="SFF06193.1"/>
    <property type="molecule type" value="Genomic_DNA"/>
</dbReference>
<dbReference type="SUPFAM" id="SSF55298">
    <property type="entry name" value="YjgF-like"/>
    <property type="match status" value="1"/>
</dbReference>
<dbReference type="PANTHER" id="PTHR11803">
    <property type="entry name" value="2-IMINOBUTANOATE/2-IMINOPROPANOATE DEAMINASE RIDA"/>
    <property type="match status" value="1"/>
</dbReference>
<feature type="signal peptide" evidence="2">
    <location>
        <begin position="1"/>
        <end position="18"/>
    </location>
</feature>
<dbReference type="Pfam" id="PF01042">
    <property type="entry name" value="Ribonuc_L-PSP"/>
    <property type="match status" value="1"/>
</dbReference>
<comment type="similarity">
    <text evidence="1">Belongs to the RutC family.</text>
</comment>
<proteinExistence type="inferred from homology"/>
<sequence length="151" mass="16632">MNKYLVVLFLLCSFSAFAQKKQFINPSGLVTPRGYTHVVTAEGGKTVYIAGQVPTNSQGEVIGKGDLKMQTQQVYENIKVALKAVGADFADVVKMTTYIVNYQPENLTTLREVRSQYLSPTQPPANTLLGVQALYHPDILVEIEVIAVIKK</sequence>
<evidence type="ECO:0000256" key="2">
    <source>
        <dbReference type="SAM" id="SignalP"/>
    </source>
</evidence>
<dbReference type="AlphaFoldDB" id="A0A1I2FMF0"/>
<organism evidence="3 4">
    <name type="scientific">Thermoflexibacter ruber</name>
    <dbReference type="NCBI Taxonomy" id="1003"/>
    <lineage>
        <taxon>Bacteria</taxon>
        <taxon>Pseudomonadati</taxon>
        <taxon>Bacteroidota</taxon>
        <taxon>Cytophagia</taxon>
        <taxon>Cytophagales</taxon>
        <taxon>Thermoflexibacteraceae</taxon>
        <taxon>Thermoflexibacter</taxon>
    </lineage>
</organism>
<dbReference type="CDD" id="cd00448">
    <property type="entry name" value="YjgF_YER057c_UK114_family"/>
    <property type="match status" value="1"/>
</dbReference>
<keyword evidence="2" id="KW-0732">Signal</keyword>
<dbReference type="InterPro" id="IPR035959">
    <property type="entry name" value="RutC-like_sf"/>
</dbReference>
<dbReference type="STRING" id="1003.SAMN04488541_101467"/>
<dbReference type="PANTHER" id="PTHR11803:SF58">
    <property type="entry name" value="PROTEIN HMF1-RELATED"/>
    <property type="match status" value="1"/>
</dbReference>
<dbReference type="GO" id="GO:0005829">
    <property type="term" value="C:cytosol"/>
    <property type="evidence" value="ECO:0007669"/>
    <property type="project" value="TreeGrafter"/>
</dbReference>
<dbReference type="InterPro" id="IPR006175">
    <property type="entry name" value="YjgF/YER057c/UK114"/>
</dbReference>
<reference evidence="3 4" key="1">
    <citation type="submission" date="2016-10" db="EMBL/GenBank/DDBJ databases">
        <authorList>
            <person name="de Groot N.N."/>
        </authorList>
    </citation>
    <scope>NUCLEOTIDE SEQUENCE [LARGE SCALE GENOMIC DNA]</scope>
    <source>
        <strain>GEY</strain>
        <strain evidence="4">DSM 9560</strain>
    </source>
</reference>
<feature type="chain" id="PRO_5011481317" evidence="2">
    <location>
        <begin position="19"/>
        <end position="151"/>
    </location>
</feature>
<protein>
    <submittedName>
        <fullName evidence="3">Enamine deaminase RidA, house cleaning of reactive enamine intermediates, YjgF/YER057c/UK114 family</fullName>
    </submittedName>
</protein>
<gene>
    <name evidence="3" type="ORF">SAMN04488541_101467</name>
</gene>